<evidence type="ECO:0000313" key="3">
    <source>
        <dbReference type="Proteomes" id="UP000191200"/>
    </source>
</evidence>
<dbReference type="RefSeq" id="WP_071456242.1">
    <property type="nucleotide sequence ID" value="NZ_CP017267.1"/>
</dbReference>
<evidence type="ECO:0000259" key="1">
    <source>
        <dbReference type="Pfam" id="PF08349"/>
    </source>
</evidence>
<feature type="domain" description="DUF1722" evidence="1">
    <location>
        <begin position="20"/>
        <end position="121"/>
    </location>
</feature>
<evidence type="ECO:0000313" key="2">
    <source>
        <dbReference type="EMBL" id="APB30674.1"/>
    </source>
</evidence>
<keyword evidence="3" id="KW-1185">Reference proteome</keyword>
<organism evidence="2 3">
    <name type="scientific">Vagococcus teuberi</name>
    <dbReference type="NCBI Taxonomy" id="519472"/>
    <lineage>
        <taxon>Bacteria</taxon>
        <taxon>Bacillati</taxon>
        <taxon>Bacillota</taxon>
        <taxon>Bacilli</taxon>
        <taxon>Lactobacillales</taxon>
        <taxon>Enterococcaceae</taxon>
        <taxon>Vagococcus</taxon>
    </lineage>
</organism>
<protein>
    <recommendedName>
        <fullName evidence="1">DUF1722 domain-containing protein</fullName>
    </recommendedName>
</protein>
<dbReference type="AlphaFoldDB" id="A0A1J0A443"/>
<sequence length="134" mass="16100">MEKTNKQLLSQFQSSWAKNKYWVMSRSQQAYNDIRWMAKGNQWTEEKQRIYEQMILDLEQVSPTDKTLRVAFQHIWGYFKKVATPKEKEIYNELIETSPLKSSELEAFLKELSNHYQQPYLIKMRWGLSVCSPK</sequence>
<dbReference type="Pfam" id="PF08349">
    <property type="entry name" value="DUF1722"/>
    <property type="match status" value="1"/>
</dbReference>
<dbReference type="KEGG" id="vte:BHY08_01825"/>
<dbReference type="STRING" id="519472.BHY08_01825"/>
<dbReference type="InterPro" id="IPR013560">
    <property type="entry name" value="DUF1722"/>
</dbReference>
<accession>A0A1J0A443</accession>
<proteinExistence type="predicted"/>
<dbReference type="OrthoDB" id="9782576at2"/>
<gene>
    <name evidence="2" type="ORF">BHY08_01825</name>
</gene>
<dbReference type="Proteomes" id="UP000191200">
    <property type="component" value="Chromosome"/>
</dbReference>
<dbReference type="EMBL" id="CP017267">
    <property type="protein sequence ID" value="APB30674.1"/>
    <property type="molecule type" value="Genomic_DNA"/>
</dbReference>
<name>A0A1J0A443_9ENTE</name>
<reference evidence="2 3" key="1">
    <citation type="submission" date="2016-09" db="EMBL/GenBank/DDBJ databases">
        <title>Vagococcus teuberi sp. nov., isolated from the Malian artisanal sour milk fene.</title>
        <authorList>
            <person name="Wullschleger S."/>
            <person name="Seifert C."/>
            <person name="Baumgartner S."/>
            <person name="Lacroix C."/>
            <person name="Bonfoh B."/>
            <person name="Stevens M.J."/>
            <person name="Meile L."/>
        </authorList>
    </citation>
    <scope>NUCLEOTIDE SEQUENCE [LARGE SCALE GENOMIC DNA]</scope>
    <source>
        <strain evidence="2 3">DSM 21459</strain>
    </source>
</reference>